<dbReference type="EMBL" id="JH603170">
    <property type="protein sequence ID" value="EIC19501.1"/>
    <property type="molecule type" value="Genomic_DNA"/>
</dbReference>
<dbReference type="Proteomes" id="UP000002964">
    <property type="component" value="Unassembled WGS sequence"/>
</dbReference>
<accession>H8Z5F5</accession>
<evidence type="ECO:0000313" key="2">
    <source>
        <dbReference type="Proteomes" id="UP000002964"/>
    </source>
</evidence>
<dbReference type="AlphaFoldDB" id="H8Z5F5"/>
<dbReference type="STRING" id="631362.Thi970DRAFT_03079"/>
<sequence>MNRLQAQHQAQRLRELAASVHSCITASRETGEPEQRFGLLAAAEQLAGELRELAWSHSETARAQGNELASIEGNATAALRFIEQGKIHGPGDNASVRLRMIREKAARVIRPPCARIAPALIAAFNADPSDATASAVYSALAAAGYPIDHDASLVAADDTSGDLMILDDDREATLTIRANGTVWEAKQ</sequence>
<reference evidence="1 2" key="2">
    <citation type="submission" date="2011-11" db="EMBL/GenBank/DDBJ databases">
        <authorList>
            <consortium name="US DOE Joint Genome Institute"/>
            <person name="Lucas S."/>
            <person name="Han J."/>
            <person name="Lapidus A."/>
            <person name="Cheng J.-F."/>
            <person name="Goodwin L."/>
            <person name="Pitluck S."/>
            <person name="Peters L."/>
            <person name="Ovchinnikova G."/>
            <person name="Zhang X."/>
            <person name="Detter J.C."/>
            <person name="Han C."/>
            <person name="Tapia R."/>
            <person name="Land M."/>
            <person name="Hauser L."/>
            <person name="Kyrpides N."/>
            <person name="Ivanova N."/>
            <person name="Pagani I."/>
            <person name="Vogl K."/>
            <person name="Liu Z."/>
            <person name="Overmann J."/>
            <person name="Frigaard N.-U."/>
            <person name="Bryant D."/>
            <person name="Woyke T."/>
        </authorList>
    </citation>
    <scope>NUCLEOTIDE SEQUENCE [LARGE SCALE GENOMIC DNA]</scope>
    <source>
        <strain evidence="1 2">970</strain>
    </source>
</reference>
<evidence type="ECO:0000313" key="1">
    <source>
        <dbReference type="EMBL" id="EIC19501.1"/>
    </source>
</evidence>
<organism evidence="1 2">
    <name type="scientific">Thiorhodovibrio frisius</name>
    <dbReference type="NCBI Taxonomy" id="631362"/>
    <lineage>
        <taxon>Bacteria</taxon>
        <taxon>Pseudomonadati</taxon>
        <taxon>Pseudomonadota</taxon>
        <taxon>Gammaproteobacteria</taxon>
        <taxon>Chromatiales</taxon>
        <taxon>Chromatiaceae</taxon>
        <taxon>Thiorhodovibrio</taxon>
    </lineage>
</organism>
<dbReference type="HOGENOM" id="CLU_1447035_0_0_6"/>
<reference evidence="2" key="1">
    <citation type="submission" date="2011-06" db="EMBL/GenBank/DDBJ databases">
        <authorList>
            <consortium name="US DOE Joint Genome Institute (JGI-PGF)"/>
            <person name="Lucas S."/>
            <person name="Han J."/>
            <person name="Lapidus A."/>
            <person name="Cheng J.-F."/>
            <person name="Goodwin L."/>
            <person name="Pitluck S."/>
            <person name="Peters L."/>
            <person name="Land M.L."/>
            <person name="Hauser L."/>
            <person name="Vogl K."/>
            <person name="Liu Z."/>
            <person name="Overmann J."/>
            <person name="Frigaard N.-U."/>
            <person name="Bryant D.A."/>
            <person name="Woyke T.J."/>
        </authorList>
    </citation>
    <scope>NUCLEOTIDE SEQUENCE [LARGE SCALE GENOMIC DNA]</scope>
    <source>
        <strain evidence="2">970</strain>
    </source>
</reference>
<proteinExistence type="predicted"/>
<protein>
    <submittedName>
        <fullName evidence="1">Uncharacterized protein</fullName>
    </submittedName>
</protein>
<keyword evidence="2" id="KW-1185">Reference proteome</keyword>
<dbReference type="RefSeq" id="WP_009149859.1">
    <property type="nucleotide sequence ID" value="NZ_CP121471.1"/>
</dbReference>
<gene>
    <name evidence="1" type="ORF">Thi970DRAFT_03079</name>
</gene>
<name>H8Z5F5_9GAMM</name>